<dbReference type="PIRSF" id="PIRSF500217">
    <property type="entry name" value="AlgI"/>
    <property type="match status" value="1"/>
</dbReference>
<evidence type="ECO:0000256" key="3">
    <source>
        <dbReference type="ARBA" id="ARBA00022475"/>
    </source>
</evidence>
<dbReference type="PANTHER" id="PTHR13285:SF18">
    <property type="entry name" value="PROTEIN-CYSTEINE N-PALMITOYLTRANSFERASE RASP"/>
    <property type="match status" value="1"/>
</dbReference>
<gene>
    <name evidence="9" type="ORF">EV209_1761</name>
</gene>
<comment type="subcellular location">
    <subcellularLocation>
        <location evidence="1">Cell membrane</location>
        <topology evidence="1">Multi-pass membrane protein</topology>
    </subcellularLocation>
</comment>
<keyword evidence="3 7" id="KW-1003">Cell membrane</keyword>
<dbReference type="InterPro" id="IPR028362">
    <property type="entry name" value="AlgI"/>
</dbReference>
<dbReference type="Pfam" id="PF03062">
    <property type="entry name" value="MBOAT"/>
    <property type="match status" value="1"/>
</dbReference>
<evidence type="ECO:0000256" key="1">
    <source>
        <dbReference type="ARBA" id="ARBA00004651"/>
    </source>
</evidence>
<accession>A0A4V2F7N6</accession>
<feature type="transmembrane region" description="Helical" evidence="8">
    <location>
        <begin position="77"/>
        <end position="97"/>
    </location>
</feature>
<feature type="transmembrane region" description="Helical" evidence="8">
    <location>
        <begin position="6"/>
        <end position="22"/>
    </location>
</feature>
<feature type="transmembrane region" description="Helical" evidence="8">
    <location>
        <begin position="404"/>
        <end position="423"/>
    </location>
</feature>
<evidence type="ECO:0000256" key="6">
    <source>
        <dbReference type="ARBA" id="ARBA00023136"/>
    </source>
</evidence>
<comment type="similarity">
    <text evidence="2 7">Belongs to the membrane-bound acyltransferase family.</text>
</comment>
<keyword evidence="5 8" id="KW-1133">Transmembrane helix</keyword>
<proteinExistence type="inferred from homology"/>
<keyword evidence="4 8" id="KW-0812">Transmembrane</keyword>
<feature type="transmembrane region" description="Helical" evidence="8">
    <location>
        <begin position="48"/>
        <end position="65"/>
    </location>
</feature>
<evidence type="ECO:0000256" key="7">
    <source>
        <dbReference type="PIRNR" id="PIRNR016636"/>
    </source>
</evidence>
<comment type="caution">
    <text evidence="9">The sequence shown here is derived from an EMBL/GenBank/DDBJ whole genome shotgun (WGS) entry which is preliminary data.</text>
</comment>
<protein>
    <submittedName>
        <fullName evidence="9">Alginate O-acetyltransferase complex protein AlgI</fullName>
    </submittedName>
</protein>
<dbReference type="GO" id="GO:0016746">
    <property type="term" value="F:acyltransferase activity"/>
    <property type="evidence" value="ECO:0007669"/>
    <property type="project" value="UniProtKB-KW"/>
</dbReference>
<feature type="transmembrane region" description="Helical" evidence="8">
    <location>
        <begin position="307"/>
        <end position="323"/>
    </location>
</feature>
<sequence>MVFSSLLFMFRFLPVVLLLYFIVPRKFRNAVLFFTSLIFYAWGEPKYVFLMLFSITVNYVSGLMIHRLQKDDRNKQARYFLIGAVAVNLLLLGIFKYTDFILGSINSLGAEIPLLKLALPIGISFYTFQAMSYTIDVYRHDAEVERNFISFGAYVTLFPQLIAGPIVQFKTIAKQLKTRKETSDEFVCGLNTFMVGLGKKVLLANNIGVLWDTVSGMPLGELPVLTAWIGILAYTFQIYFDFSGYSDMAIGLGHMFGFRFLKNFDYPYTSKSITEFWRRWHISLGTWFRDYVYIPLGGNRKGLSKQLRNIAIVWLLTGIWHGASWNFLMWGAYFGVLLMVEKLFLLKYLKKAPAFISWFYTIFLVIISWVIFAFDQSSSIFLYLKSLFGLNGNALFDSQSIYLLYNNAVLLAVLIFASSKLPCRLAARLIAWLDTKAGQKTLLAEVIGEIPQDGEFSVPAPRKVRRSASSMACSAASFLLCNGFYIIIFLLSIAYLVDATYNPFLYFRF</sequence>
<feature type="transmembrane region" description="Helical" evidence="8">
    <location>
        <begin position="358"/>
        <end position="384"/>
    </location>
</feature>
<keyword evidence="7" id="KW-0012">Acyltransferase</keyword>
<evidence type="ECO:0000256" key="8">
    <source>
        <dbReference type="SAM" id="Phobius"/>
    </source>
</evidence>
<dbReference type="PIRSF" id="PIRSF016636">
    <property type="entry name" value="AlgI_DltB"/>
    <property type="match status" value="1"/>
</dbReference>
<keyword evidence="7 9" id="KW-0808">Transferase</keyword>
<feature type="transmembrane region" description="Helical" evidence="8">
    <location>
        <begin position="147"/>
        <end position="167"/>
    </location>
</feature>
<dbReference type="EMBL" id="SGXF01000003">
    <property type="protein sequence ID" value="RZT00450.1"/>
    <property type="molecule type" value="Genomic_DNA"/>
</dbReference>
<dbReference type="PANTHER" id="PTHR13285">
    <property type="entry name" value="ACYLTRANSFERASE"/>
    <property type="match status" value="1"/>
</dbReference>
<evidence type="ECO:0000256" key="5">
    <source>
        <dbReference type="ARBA" id="ARBA00022989"/>
    </source>
</evidence>
<dbReference type="RefSeq" id="WP_130435065.1">
    <property type="nucleotide sequence ID" value="NZ_SGXF01000003.1"/>
</dbReference>
<dbReference type="AlphaFoldDB" id="A0A4V2F7N6"/>
<feature type="transmembrane region" description="Helical" evidence="8">
    <location>
        <begin position="222"/>
        <end position="240"/>
    </location>
</feature>
<keyword evidence="10" id="KW-1185">Reference proteome</keyword>
<dbReference type="InterPro" id="IPR024194">
    <property type="entry name" value="Ac/AlaTfrase_AlgI/DltB"/>
</dbReference>
<reference evidence="9 10" key="1">
    <citation type="submission" date="2019-02" db="EMBL/GenBank/DDBJ databases">
        <title>Genomic Encyclopedia of Type Strains, Phase IV (KMG-IV): sequencing the most valuable type-strain genomes for metagenomic binning, comparative biology and taxonomic classification.</title>
        <authorList>
            <person name="Goeker M."/>
        </authorList>
    </citation>
    <scope>NUCLEOTIDE SEQUENCE [LARGE SCALE GENOMIC DNA]</scope>
    <source>
        <strain evidence="9 10">DSM 29486</strain>
    </source>
</reference>
<name>A0A4V2F7N6_9FIRM</name>
<dbReference type="InterPro" id="IPR051085">
    <property type="entry name" value="MB_O-acyltransferase"/>
</dbReference>
<organism evidence="9 10">
    <name type="scientific">Cuneatibacter caecimuris</name>
    <dbReference type="NCBI Taxonomy" id="1796618"/>
    <lineage>
        <taxon>Bacteria</taxon>
        <taxon>Bacillati</taxon>
        <taxon>Bacillota</taxon>
        <taxon>Clostridia</taxon>
        <taxon>Lachnospirales</taxon>
        <taxon>Lachnospiraceae</taxon>
        <taxon>Cuneatibacter</taxon>
    </lineage>
</organism>
<dbReference type="GO" id="GO:0005886">
    <property type="term" value="C:plasma membrane"/>
    <property type="evidence" value="ECO:0007669"/>
    <property type="project" value="UniProtKB-SubCell"/>
</dbReference>
<evidence type="ECO:0000256" key="2">
    <source>
        <dbReference type="ARBA" id="ARBA00010323"/>
    </source>
</evidence>
<evidence type="ECO:0000313" key="9">
    <source>
        <dbReference type="EMBL" id="RZT00450.1"/>
    </source>
</evidence>
<dbReference type="InterPro" id="IPR004299">
    <property type="entry name" value="MBOAT_fam"/>
</dbReference>
<dbReference type="Proteomes" id="UP000292927">
    <property type="component" value="Unassembled WGS sequence"/>
</dbReference>
<keyword evidence="6 7" id="KW-0472">Membrane</keyword>
<evidence type="ECO:0000256" key="4">
    <source>
        <dbReference type="ARBA" id="ARBA00022692"/>
    </source>
</evidence>
<dbReference type="OrthoDB" id="9805788at2"/>
<feature type="transmembrane region" description="Helical" evidence="8">
    <location>
        <begin position="472"/>
        <end position="497"/>
    </location>
</feature>
<evidence type="ECO:0000313" key="10">
    <source>
        <dbReference type="Proteomes" id="UP000292927"/>
    </source>
</evidence>
<dbReference type="GO" id="GO:0042121">
    <property type="term" value="P:alginic acid biosynthetic process"/>
    <property type="evidence" value="ECO:0007669"/>
    <property type="project" value="InterPro"/>
</dbReference>